<evidence type="ECO:0000259" key="8">
    <source>
        <dbReference type="Pfam" id="PF01478"/>
    </source>
</evidence>
<feature type="compositionally biased region" description="Basic and acidic residues" evidence="6">
    <location>
        <begin position="264"/>
        <end position="283"/>
    </location>
</feature>
<dbReference type="PANTHER" id="PTHR36506:SF1">
    <property type="entry name" value="PREFLAGELLIN PEPTIDASE"/>
    <property type="match status" value="1"/>
</dbReference>
<feature type="transmembrane region" description="Helical" evidence="7">
    <location>
        <begin position="346"/>
        <end position="371"/>
    </location>
</feature>
<comment type="subcellular location">
    <subcellularLocation>
        <location evidence="1">Cell membrane</location>
        <topology evidence="1">Multi-pass membrane protein</topology>
    </subcellularLocation>
</comment>
<evidence type="ECO:0000256" key="5">
    <source>
        <dbReference type="ARBA" id="ARBA00023136"/>
    </source>
</evidence>
<evidence type="ECO:0000256" key="1">
    <source>
        <dbReference type="ARBA" id="ARBA00004651"/>
    </source>
</evidence>
<evidence type="ECO:0000256" key="6">
    <source>
        <dbReference type="SAM" id="MobiDB-lite"/>
    </source>
</evidence>
<evidence type="ECO:0000256" key="3">
    <source>
        <dbReference type="ARBA" id="ARBA00022692"/>
    </source>
</evidence>
<keyword evidence="10" id="KW-1185">Reference proteome</keyword>
<comment type="caution">
    <text evidence="9">The sequence shown here is derived from an EMBL/GenBank/DDBJ whole genome shotgun (WGS) entry which is preliminary data.</text>
</comment>
<keyword evidence="4 7" id="KW-1133">Transmembrane helix</keyword>
<keyword evidence="3 7" id="KW-0812">Transmembrane</keyword>
<keyword evidence="2" id="KW-1003">Cell membrane</keyword>
<feature type="domain" description="Prepilin type IV endopeptidase peptidase" evidence="8">
    <location>
        <begin position="43"/>
        <end position="174"/>
    </location>
</feature>
<evidence type="ECO:0000256" key="4">
    <source>
        <dbReference type="ARBA" id="ARBA00022989"/>
    </source>
</evidence>
<feature type="transmembrane region" description="Helical" evidence="7">
    <location>
        <begin position="64"/>
        <end position="84"/>
    </location>
</feature>
<sequence>MALSPTLSAVYASALGPLDSLALALVSTPLADASVPDLLRLLALPVFAYGAYRDIETRRVPDALWPPLLLLGVACLAWEGWTAYSQPYGFAFRQFVLVTAVSVLLVGGLGALFYYVPAGFGGADAKALVTIGVLLPSYPTYYFDGFVLPLVPANVRVFSLTVLTNALLLGMAYPLYLLGANAVRGDVASVMAVGKRVPVPELVTAHGSLLEDAAGTRLTGGLDLDALRMYCRWRGVTLAELRANPALRDPATLPAEPNDPTDGAVHRGDARTDGGGDERGADDERTESDAAGEERAGDEYDDAWGAAAFIEDIEGTAYGTSPATLRESLDLLAERESVWVTPGTPFFVTLVLGMALAFVYGDLLFGVLGVAGLV</sequence>
<feature type="transmembrane region" description="Helical" evidence="7">
    <location>
        <begin position="90"/>
        <end position="115"/>
    </location>
</feature>
<name>A0A830F125_9EURY</name>
<feature type="transmembrane region" description="Helical" evidence="7">
    <location>
        <begin position="155"/>
        <end position="176"/>
    </location>
</feature>
<dbReference type="InterPro" id="IPR052218">
    <property type="entry name" value="Preflagellin_Peptidase"/>
</dbReference>
<dbReference type="Proteomes" id="UP000628840">
    <property type="component" value="Unassembled WGS sequence"/>
</dbReference>
<evidence type="ECO:0000256" key="2">
    <source>
        <dbReference type="ARBA" id="ARBA00022475"/>
    </source>
</evidence>
<protein>
    <submittedName>
        <fullName evidence="9">Peptidase A24</fullName>
    </submittedName>
</protein>
<feature type="region of interest" description="Disordered" evidence="6">
    <location>
        <begin position="248"/>
        <end position="297"/>
    </location>
</feature>
<evidence type="ECO:0000256" key="7">
    <source>
        <dbReference type="SAM" id="Phobius"/>
    </source>
</evidence>
<evidence type="ECO:0000313" key="9">
    <source>
        <dbReference type="EMBL" id="GGL28961.1"/>
    </source>
</evidence>
<reference evidence="9 10" key="1">
    <citation type="journal article" date="2019" name="Int. J. Syst. Evol. Microbiol.">
        <title>The Global Catalogue of Microorganisms (GCM) 10K type strain sequencing project: providing services to taxonomists for standard genome sequencing and annotation.</title>
        <authorList>
            <consortium name="The Broad Institute Genomics Platform"/>
            <consortium name="The Broad Institute Genome Sequencing Center for Infectious Disease"/>
            <person name="Wu L."/>
            <person name="Ma J."/>
        </authorList>
    </citation>
    <scope>NUCLEOTIDE SEQUENCE [LARGE SCALE GENOMIC DNA]</scope>
    <source>
        <strain evidence="9 10">JCM 19585</strain>
    </source>
</reference>
<dbReference type="InterPro" id="IPR000045">
    <property type="entry name" value="Prepilin_IV_endopep_pep"/>
</dbReference>
<dbReference type="Gene3D" id="1.20.120.1220">
    <property type="match status" value="1"/>
</dbReference>
<dbReference type="PANTHER" id="PTHR36506">
    <property type="entry name" value="PREFLAGELLIN PEPTIDASE"/>
    <property type="match status" value="1"/>
</dbReference>
<gene>
    <name evidence="9" type="ORF">GCM10009037_10870</name>
</gene>
<feature type="transmembrane region" description="Helical" evidence="7">
    <location>
        <begin position="127"/>
        <end position="143"/>
    </location>
</feature>
<organism evidence="9 10">
    <name type="scientific">Halarchaeum grantii</name>
    <dbReference type="NCBI Taxonomy" id="1193105"/>
    <lineage>
        <taxon>Archaea</taxon>
        <taxon>Methanobacteriati</taxon>
        <taxon>Methanobacteriota</taxon>
        <taxon>Stenosarchaea group</taxon>
        <taxon>Halobacteria</taxon>
        <taxon>Halobacteriales</taxon>
        <taxon>Halobacteriaceae</taxon>
    </lineage>
</organism>
<dbReference type="GO" id="GO:0004190">
    <property type="term" value="F:aspartic-type endopeptidase activity"/>
    <property type="evidence" value="ECO:0007669"/>
    <property type="project" value="InterPro"/>
</dbReference>
<dbReference type="AlphaFoldDB" id="A0A830F125"/>
<dbReference type="EMBL" id="BMPF01000001">
    <property type="protein sequence ID" value="GGL28961.1"/>
    <property type="molecule type" value="Genomic_DNA"/>
</dbReference>
<proteinExistence type="predicted"/>
<evidence type="ECO:0000313" key="10">
    <source>
        <dbReference type="Proteomes" id="UP000628840"/>
    </source>
</evidence>
<dbReference type="Pfam" id="PF01478">
    <property type="entry name" value="Peptidase_A24"/>
    <property type="match status" value="1"/>
</dbReference>
<dbReference type="GO" id="GO:0005886">
    <property type="term" value="C:plasma membrane"/>
    <property type="evidence" value="ECO:0007669"/>
    <property type="project" value="UniProtKB-SubCell"/>
</dbReference>
<keyword evidence="5 7" id="KW-0472">Membrane</keyword>
<accession>A0A830F125</accession>